<protein>
    <submittedName>
        <fullName evidence="2">Letm1 RBD domain-containing protein</fullName>
    </submittedName>
</protein>
<evidence type="ECO:0000313" key="2">
    <source>
        <dbReference type="WBParaSite" id="PTRK_0000094200.1"/>
    </source>
</evidence>
<name>A0A0N4Z246_PARTI</name>
<organism evidence="1 2">
    <name type="scientific">Parastrongyloides trichosuri</name>
    <name type="common">Possum-specific nematode worm</name>
    <dbReference type="NCBI Taxonomy" id="131310"/>
    <lineage>
        <taxon>Eukaryota</taxon>
        <taxon>Metazoa</taxon>
        <taxon>Ecdysozoa</taxon>
        <taxon>Nematoda</taxon>
        <taxon>Chromadorea</taxon>
        <taxon>Rhabditida</taxon>
        <taxon>Tylenchina</taxon>
        <taxon>Panagrolaimomorpha</taxon>
        <taxon>Strongyloidoidea</taxon>
        <taxon>Strongyloididae</taxon>
        <taxon>Parastrongyloides</taxon>
    </lineage>
</organism>
<dbReference type="WBParaSite" id="PTRK_0000094200.1">
    <property type="protein sequence ID" value="PTRK_0000094200.1"/>
    <property type="gene ID" value="PTRK_0000094200"/>
</dbReference>
<dbReference type="AlphaFoldDB" id="A0A0N4Z246"/>
<dbReference type="STRING" id="131310.A0A0N4Z246"/>
<accession>A0A0N4Z246</accession>
<sequence>MIFAPRQVLTRHFWNSSRRKEFLSLNLSSKSQFHFGPLLSKINFKDGLSPPLNLKDIKQENVTVPALESMEASQMYHLLRLYQISPINGITKLRERSLLLHCLDNQLRNEDYESINVMEENDVITQLYIRRIIFKNDEDVDILRNRLKEWVKYSEGIYEKGNESLILYAPVVAQGIGLEK</sequence>
<proteinExistence type="predicted"/>
<evidence type="ECO:0000313" key="1">
    <source>
        <dbReference type="Proteomes" id="UP000038045"/>
    </source>
</evidence>
<dbReference type="Proteomes" id="UP000038045">
    <property type="component" value="Unplaced"/>
</dbReference>
<reference evidence="2" key="1">
    <citation type="submission" date="2017-02" db="UniProtKB">
        <authorList>
            <consortium name="WormBaseParasite"/>
        </authorList>
    </citation>
    <scope>IDENTIFICATION</scope>
</reference>
<keyword evidence="1" id="KW-1185">Reference proteome</keyword>